<sequence>MVNGNGNGNGRCTCWRQSPIYPANHNQDPYNVGPLEAAAGAELQWWRNLAEEQLVTHCKRWCWRDRGAPAPAWSERRWHQAIAMRSGEGVAHGGVRSTWRWCDAAAVLSLARERRRTQTDTGKERRRRRRRRRGGGGAACRWCCVGGQEAQ</sequence>
<reference evidence="2 3" key="1">
    <citation type="journal article" date="2014" name="PLoS ONE">
        <title>Global Analysis of Gene Expression Profiles in Physic Nut (Jatropha curcas L.) Seedlings Exposed to Salt Stress.</title>
        <authorList>
            <person name="Zhang L."/>
            <person name="Zhang C."/>
            <person name="Wu P."/>
            <person name="Chen Y."/>
            <person name="Li M."/>
            <person name="Jiang H."/>
            <person name="Wu G."/>
        </authorList>
    </citation>
    <scope>NUCLEOTIDE SEQUENCE [LARGE SCALE GENOMIC DNA]</scope>
    <source>
        <strain evidence="3">cv. GZQX0401</strain>
        <tissue evidence="2">Young leaves</tissue>
    </source>
</reference>
<dbReference type="AlphaFoldDB" id="A0A067JW77"/>
<dbReference type="Proteomes" id="UP000027138">
    <property type="component" value="Unassembled WGS sequence"/>
</dbReference>
<feature type="region of interest" description="Disordered" evidence="1">
    <location>
        <begin position="113"/>
        <end position="138"/>
    </location>
</feature>
<dbReference type="EMBL" id="KK915210">
    <property type="protein sequence ID" value="KDP23784.1"/>
    <property type="molecule type" value="Genomic_DNA"/>
</dbReference>
<protein>
    <submittedName>
        <fullName evidence="2">Uncharacterized protein</fullName>
    </submittedName>
</protein>
<keyword evidence="3" id="KW-1185">Reference proteome</keyword>
<evidence type="ECO:0000313" key="2">
    <source>
        <dbReference type="EMBL" id="KDP23784.1"/>
    </source>
</evidence>
<organism evidence="2 3">
    <name type="scientific">Jatropha curcas</name>
    <name type="common">Barbados nut</name>
    <dbReference type="NCBI Taxonomy" id="180498"/>
    <lineage>
        <taxon>Eukaryota</taxon>
        <taxon>Viridiplantae</taxon>
        <taxon>Streptophyta</taxon>
        <taxon>Embryophyta</taxon>
        <taxon>Tracheophyta</taxon>
        <taxon>Spermatophyta</taxon>
        <taxon>Magnoliopsida</taxon>
        <taxon>eudicotyledons</taxon>
        <taxon>Gunneridae</taxon>
        <taxon>Pentapetalae</taxon>
        <taxon>rosids</taxon>
        <taxon>fabids</taxon>
        <taxon>Malpighiales</taxon>
        <taxon>Euphorbiaceae</taxon>
        <taxon>Crotonoideae</taxon>
        <taxon>Jatropheae</taxon>
        <taxon>Jatropha</taxon>
    </lineage>
</organism>
<gene>
    <name evidence="2" type="ORF">JCGZ_00153</name>
</gene>
<feature type="compositionally biased region" description="Basic residues" evidence="1">
    <location>
        <begin position="124"/>
        <end position="134"/>
    </location>
</feature>
<accession>A0A067JW77</accession>
<name>A0A067JW77_JATCU</name>
<evidence type="ECO:0000256" key="1">
    <source>
        <dbReference type="SAM" id="MobiDB-lite"/>
    </source>
</evidence>
<evidence type="ECO:0000313" key="3">
    <source>
        <dbReference type="Proteomes" id="UP000027138"/>
    </source>
</evidence>
<proteinExistence type="predicted"/>